<dbReference type="Pfam" id="PF07702">
    <property type="entry name" value="UTRA"/>
    <property type="match status" value="1"/>
</dbReference>
<proteinExistence type="predicted"/>
<feature type="domain" description="HTH gntR-type" evidence="4">
    <location>
        <begin position="3"/>
        <end position="71"/>
    </location>
</feature>
<dbReference type="InterPro" id="IPR000524">
    <property type="entry name" value="Tscrpt_reg_HTH_GntR"/>
</dbReference>
<dbReference type="STRING" id="1423724.FC32_GL000237"/>
<dbReference type="eggNOG" id="COG2188">
    <property type="taxonomic scope" value="Bacteria"/>
</dbReference>
<dbReference type="GO" id="GO:0003700">
    <property type="term" value="F:DNA-binding transcription factor activity"/>
    <property type="evidence" value="ECO:0007669"/>
    <property type="project" value="InterPro"/>
</dbReference>
<dbReference type="PROSITE" id="PS50949">
    <property type="entry name" value="HTH_GNTR"/>
    <property type="match status" value="1"/>
</dbReference>
<evidence type="ECO:0000256" key="3">
    <source>
        <dbReference type="ARBA" id="ARBA00023163"/>
    </source>
</evidence>
<dbReference type="Proteomes" id="UP000051324">
    <property type="component" value="Unassembled WGS sequence"/>
</dbReference>
<comment type="caution">
    <text evidence="5">The sequence shown here is derived from an EMBL/GenBank/DDBJ whole genome shotgun (WGS) entry which is preliminary data.</text>
</comment>
<evidence type="ECO:0000256" key="2">
    <source>
        <dbReference type="ARBA" id="ARBA00023125"/>
    </source>
</evidence>
<dbReference type="InterPro" id="IPR028978">
    <property type="entry name" value="Chorismate_lyase_/UTRA_dom_sf"/>
</dbReference>
<dbReference type="SUPFAM" id="SSF46785">
    <property type="entry name" value="Winged helix' DNA-binding domain"/>
    <property type="match status" value="1"/>
</dbReference>
<dbReference type="Pfam" id="PF00392">
    <property type="entry name" value="GntR"/>
    <property type="match status" value="1"/>
</dbReference>
<dbReference type="PATRIC" id="fig|1423724.4.peg.251"/>
<dbReference type="OrthoDB" id="457376at2"/>
<dbReference type="InterPro" id="IPR036388">
    <property type="entry name" value="WH-like_DNA-bd_sf"/>
</dbReference>
<dbReference type="SMART" id="SM00345">
    <property type="entry name" value="HTH_GNTR"/>
    <property type="match status" value="1"/>
</dbReference>
<evidence type="ECO:0000313" key="5">
    <source>
        <dbReference type="EMBL" id="KRL84758.1"/>
    </source>
</evidence>
<keyword evidence="2" id="KW-0238">DNA-binding</keyword>
<dbReference type="PANTHER" id="PTHR44846:SF17">
    <property type="entry name" value="GNTR-FAMILY TRANSCRIPTIONAL REGULATOR"/>
    <property type="match status" value="1"/>
</dbReference>
<accession>A0A0R1TU02</accession>
<gene>
    <name evidence="5" type="ORF">FC32_GL000237</name>
</gene>
<protein>
    <submittedName>
        <fullName evidence="5">Transcriptional regulator</fullName>
    </submittedName>
</protein>
<dbReference type="AlphaFoldDB" id="A0A0R1TU02"/>
<dbReference type="InterPro" id="IPR011663">
    <property type="entry name" value="UTRA"/>
</dbReference>
<dbReference type="Gene3D" id="1.10.10.10">
    <property type="entry name" value="Winged helix-like DNA-binding domain superfamily/Winged helix DNA-binding domain"/>
    <property type="match status" value="1"/>
</dbReference>
<reference evidence="5 6" key="1">
    <citation type="journal article" date="2015" name="Genome Announc.">
        <title>Expanding the biotechnology potential of lactobacilli through comparative genomics of 213 strains and associated genera.</title>
        <authorList>
            <person name="Sun Z."/>
            <person name="Harris H.M."/>
            <person name="McCann A."/>
            <person name="Guo C."/>
            <person name="Argimon S."/>
            <person name="Zhang W."/>
            <person name="Yang X."/>
            <person name="Jeffery I.B."/>
            <person name="Cooney J.C."/>
            <person name="Kagawa T.F."/>
            <person name="Liu W."/>
            <person name="Song Y."/>
            <person name="Salvetti E."/>
            <person name="Wrobel A."/>
            <person name="Rasinkangas P."/>
            <person name="Parkhill J."/>
            <person name="Rea M.C."/>
            <person name="O'Sullivan O."/>
            <person name="Ritari J."/>
            <person name="Douillard F.P."/>
            <person name="Paul Ross R."/>
            <person name="Yang R."/>
            <person name="Briner A.E."/>
            <person name="Felis G.E."/>
            <person name="de Vos W.M."/>
            <person name="Barrangou R."/>
            <person name="Klaenhammer T.R."/>
            <person name="Caufield P.W."/>
            <person name="Cui Y."/>
            <person name="Zhang H."/>
            <person name="O'Toole P.W."/>
        </authorList>
    </citation>
    <scope>NUCLEOTIDE SEQUENCE [LARGE SCALE GENOMIC DNA]</scope>
    <source>
        <strain evidence="5 6">DSM 16634</strain>
    </source>
</reference>
<dbReference type="RefSeq" id="WP_025086671.1">
    <property type="nucleotide sequence ID" value="NZ_AZFT01000048.1"/>
</dbReference>
<dbReference type="SUPFAM" id="SSF64288">
    <property type="entry name" value="Chorismate lyase-like"/>
    <property type="match status" value="1"/>
</dbReference>
<keyword evidence="1" id="KW-0805">Transcription regulation</keyword>
<keyword evidence="3" id="KW-0804">Transcription</keyword>
<dbReference type="InterPro" id="IPR036390">
    <property type="entry name" value="WH_DNA-bd_sf"/>
</dbReference>
<keyword evidence="6" id="KW-1185">Reference proteome</keyword>
<organism evidence="5 6">
    <name type="scientific">Ligilactobacillus apodemi DSM 16634 = JCM 16172</name>
    <dbReference type="NCBI Taxonomy" id="1423724"/>
    <lineage>
        <taxon>Bacteria</taxon>
        <taxon>Bacillati</taxon>
        <taxon>Bacillota</taxon>
        <taxon>Bacilli</taxon>
        <taxon>Lactobacillales</taxon>
        <taxon>Lactobacillaceae</taxon>
        <taxon>Ligilactobacillus</taxon>
    </lineage>
</organism>
<dbReference type="SMART" id="SM00866">
    <property type="entry name" value="UTRA"/>
    <property type="match status" value="1"/>
</dbReference>
<evidence type="ECO:0000256" key="1">
    <source>
        <dbReference type="ARBA" id="ARBA00023015"/>
    </source>
</evidence>
<evidence type="ECO:0000259" key="4">
    <source>
        <dbReference type="PROSITE" id="PS50949"/>
    </source>
</evidence>
<evidence type="ECO:0000313" key="6">
    <source>
        <dbReference type="Proteomes" id="UP000051324"/>
    </source>
</evidence>
<dbReference type="CDD" id="cd07377">
    <property type="entry name" value="WHTH_GntR"/>
    <property type="match status" value="1"/>
</dbReference>
<dbReference type="GO" id="GO:0003677">
    <property type="term" value="F:DNA binding"/>
    <property type="evidence" value="ECO:0007669"/>
    <property type="project" value="UniProtKB-KW"/>
</dbReference>
<dbReference type="EMBL" id="AZFT01000048">
    <property type="protein sequence ID" value="KRL84758.1"/>
    <property type="molecule type" value="Genomic_DNA"/>
</dbReference>
<dbReference type="Gene3D" id="3.40.1410.10">
    <property type="entry name" value="Chorismate lyase-like"/>
    <property type="match status" value="1"/>
</dbReference>
<dbReference type="PANTHER" id="PTHR44846">
    <property type="entry name" value="MANNOSYL-D-GLYCERATE TRANSPORT/METABOLISM SYSTEM REPRESSOR MNGR-RELATED"/>
    <property type="match status" value="1"/>
</dbReference>
<dbReference type="InterPro" id="IPR050679">
    <property type="entry name" value="Bact_HTH_transcr_reg"/>
</dbReference>
<dbReference type="GO" id="GO:0045892">
    <property type="term" value="P:negative regulation of DNA-templated transcription"/>
    <property type="evidence" value="ECO:0007669"/>
    <property type="project" value="TreeGrafter"/>
</dbReference>
<name>A0A0R1TU02_9LACO</name>
<sequence>MKIPKHQQIKNHLKNEILSGKFENGEKFYSEAELTKKYHVSSITVIHALKELVADGYLVRYQGRGTYVARARKLKVLKFSDLMSAQLKQPKTKVLSIIKAHDPKILTKLGLEPFESYYAITRLRQTEQTPYLYQCTYMPERFITHPLELRYYTSIYQRIKEEFKINLTVEHYTETNQVALPTPLHVAKLLNISEQTPTIKQERTTTLSLSDQIVEYVCSYERWEYFHIQFESID</sequence>